<name>A0A5B9Q8B7_9BACT</name>
<dbReference type="AlphaFoldDB" id="A0A5B9Q8B7"/>
<evidence type="ECO:0000259" key="6">
    <source>
        <dbReference type="PROSITE" id="PS50011"/>
    </source>
</evidence>
<evidence type="ECO:0000256" key="5">
    <source>
        <dbReference type="SAM" id="Phobius"/>
    </source>
</evidence>
<feature type="domain" description="Protein kinase" evidence="6">
    <location>
        <begin position="21"/>
        <end position="283"/>
    </location>
</feature>
<reference evidence="7 8" key="1">
    <citation type="submission" date="2019-08" db="EMBL/GenBank/DDBJ databases">
        <title>Deep-cultivation of Planctomycetes and their phenomic and genomic characterization uncovers novel biology.</title>
        <authorList>
            <person name="Wiegand S."/>
            <person name="Jogler M."/>
            <person name="Boedeker C."/>
            <person name="Pinto D."/>
            <person name="Vollmers J."/>
            <person name="Rivas-Marin E."/>
            <person name="Kohn T."/>
            <person name="Peeters S.H."/>
            <person name="Heuer A."/>
            <person name="Rast P."/>
            <person name="Oberbeckmann S."/>
            <person name="Bunk B."/>
            <person name="Jeske O."/>
            <person name="Meyerdierks A."/>
            <person name="Storesund J.E."/>
            <person name="Kallscheuer N."/>
            <person name="Luecker S."/>
            <person name="Lage O.M."/>
            <person name="Pohl T."/>
            <person name="Merkel B.J."/>
            <person name="Hornburger P."/>
            <person name="Mueller R.-W."/>
            <person name="Bruemmer F."/>
            <person name="Labrenz M."/>
            <person name="Spormann A.M."/>
            <person name="Op den Camp H."/>
            <person name="Overmann J."/>
            <person name="Amann R."/>
            <person name="Jetten M.S.M."/>
            <person name="Mascher T."/>
            <person name="Medema M.H."/>
            <person name="Devos D.P."/>
            <person name="Kaster A.-K."/>
            <person name="Ovreas L."/>
            <person name="Rohde M."/>
            <person name="Galperin M.Y."/>
            <person name="Jogler C."/>
        </authorList>
    </citation>
    <scope>NUCLEOTIDE SEQUENCE [LARGE SCALE GENOMIC DNA]</scope>
    <source>
        <strain evidence="7 8">Pr1d</strain>
    </source>
</reference>
<keyword evidence="8" id="KW-1185">Reference proteome</keyword>
<dbReference type="GO" id="GO:0005524">
    <property type="term" value="F:ATP binding"/>
    <property type="evidence" value="ECO:0007669"/>
    <property type="project" value="UniProtKB-KW"/>
</dbReference>
<keyword evidence="1 7" id="KW-0808">Transferase</keyword>
<dbReference type="SMART" id="SM00220">
    <property type="entry name" value="S_TKc"/>
    <property type="match status" value="1"/>
</dbReference>
<evidence type="ECO:0000256" key="3">
    <source>
        <dbReference type="ARBA" id="ARBA00022777"/>
    </source>
</evidence>
<evidence type="ECO:0000256" key="4">
    <source>
        <dbReference type="ARBA" id="ARBA00022840"/>
    </source>
</evidence>
<protein>
    <submittedName>
        <fullName evidence="7">Serine/threonine-protein kinase PknD</fullName>
        <ecNumber evidence="7">2.7.11.1</ecNumber>
    </submittedName>
</protein>
<feature type="transmembrane region" description="Helical" evidence="5">
    <location>
        <begin position="314"/>
        <end position="332"/>
    </location>
</feature>
<organism evidence="7 8">
    <name type="scientific">Bythopirellula goksoeyrii</name>
    <dbReference type="NCBI Taxonomy" id="1400387"/>
    <lineage>
        <taxon>Bacteria</taxon>
        <taxon>Pseudomonadati</taxon>
        <taxon>Planctomycetota</taxon>
        <taxon>Planctomycetia</taxon>
        <taxon>Pirellulales</taxon>
        <taxon>Lacipirellulaceae</taxon>
        <taxon>Bythopirellula</taxon>
    </lineage>
</organism>
<evidence type="ECO:0000313" key="7">
    <source>
        <dbReference type="EMBL" id="QEG33672.1"/>
    </source>
</evidence>
<accession>A0A5B9Q8B7</accession>
<keyword evidence="5" id="KW-1133">Transmembrane helix</keyword>
<dbReference type="PROSITE" id="PS00108">
    <property type="entry name" value="PROTEIN_KINASE_ST"/>
    <property type="match status" value="1"/>
</dbReference>
<dbReference type="Gene3D" id="1.10.510.10">
    <property type="entry name" value="Transferase(Phosphotransferase) domain 1"/>
    <property type="match status" value="1"/>
</dbReference>
<dbReference type="EC" id="2.7.11.1" evidence="7"/>
<keyword evidence="2" id="KW-0547">Nucleotide-binding</keyword>
<proteinExistence type="predicted"/>
<dbReference type="RefSeq" id="WP_168205050.1">
    <property type="nucleotide sequence ID" value="NZ_CP042913.1"/>
</dbReference>
<evidence type="ECO:0000256" key="1">
    <source>
        <dbReference type="ARBA" id="ARBA00022679"/>
    </source>
</evidence>
<gene>
    <name evidence="7" type="primary">pknD_2</name>
    <name evidence="7" type="ORF">Pr1d_09360</name>
</gene>
<keyword evidence="4" id="KW-0067">ATP-binding</keyword>
<dbReference type="PANTHER" id="PTHR43289">
    <property type="entry name" value="MITOGEN-ACTIVATED PROTEIN KINASE KINASE KINASE 20-RELATED"/>
    <property type="match status" value="1"/>
</dbReference>
<dbReference type="InterPro" id="IPR008271">
    <property type="entry name" value="Ser/Thr_kinase_AS"/>
</dbReference>
<evidence type="ECO:0000256" key="2">
    <source>
        <dbReference type="ARBA" id="ARBA00022741"/>
    </source>
</evidence>
<keyword evidence="3 7" id="KW-0418">Kinase</keyword>
<dbReference type="PANTHER" id="PTHR43289:SF6">
    <property type="entry name" value="SERINE_THREONINE-PROTEIN KINASE NEKL-3"/>
    <property type="match status" value="1"/>
</dbReference>
<keyword evidence="5" id="KW-0472">Membrane</keyword>
<dbReference type="KEGG" id="bgok:Pr1d_09360"/>
<sequence length="333" mass="37000">MTDTPTPPQRKLKFLPTSANFKLLEPLGVGTVGVVYRAESPDISEPVAVKLLHPTIAHDENIVDRFQREIVIMERLNHPHIVRNYGGGMMDGQYFYAMQLLDSGTLKDRIKKFGPLTWEQTAAFAAQIASALQHAHNHGIIHRDLKTSNLFFDKGGKLLLGDFGIARDTHEADITGAGITVGTYAYMSPEQICGDKEITGKADLYSLGCVMMEMLTGKPPFMGANFAQVWGQHLNDKPPGIRERDIDCPEWLEKLIFQLLEKDPERRPFNARAVQGILKDHLIEEFGPDLSHLTQDLPVLEDDQPNEGPSKQRIAFMLLLLAALVAAAVVLGK</sequence>
<dbReference type="Gene3D" id="3.30.200.20">
    <property type="entry name" value="Phosphorylase Kinase, domain 1"/>
    <property type="match status" value="1"/>
</dbReference>
<dbReference type="EMBL" id="CP042913">
    <property type="protein sequence ID" value="QEG33672.1"/>
    <property type="molecule type" value="Genomic_DNA"/>
</dbReference>
<evidence type="ECO:0000313" key="8">
    <source>
        <dbReference type="Proteomes" id="UP000323917"/>
    </source>
</evidence>
<dbReference type="GO" id="GO:0004674">
    <property type="term" value="F:protein serine/threonine kinase activity"/>
    <property type="evidence" value="ECO:0007669"/>
    <property type="project" value="UniProtKB-EC"/>
</dbReference>
<dbReference type="PROSITE" id="PS50011">
    <property type="entry name" value="PROTEIN_KINASE_DOM"/>
    <property type="match status" value="1"/>
</dbReference>
<keyword evidence="5" id="KW-0812">Transmembrane</keyword>
<dbReference type="Proteomes" id="UP000323917">
    <property type="component" value="Chromosome"/>
</dbReference>
<dbReference type="Pfam" id="PF00069">
    <property type="entry name" value="Pkinase"/>
    <property type="match status" value="1"/>
</dbReference>
<dbReference type="InterPro" id="IPR011009">
    <property type="entry name" value="Kinase-like_dom_sf"/>
</dbReference>
<dbReference type="CDD" id="cd14014">
    <property type="entry name" value="STKc_PknB_like"/>
    <property type="match status" value="1"/>
</dbReference>
<dbReference type="InterPro" id="IPR000719">
    <property type="entry name" value="Prot_kinase_dom"/>
</dbReference>
<dbReference type="SUPFAM" id="SSF56112">
    <property type="entry name" value="Protein kinase-like (PK-like)"/>
    <property type="match status" value="1"/>
</dbReference>